<dbReference type="PANTHER" id="PTHR43701:SF2">
    <property type="entry name" value="MEMBRANE TRANSPORTER PROTEIN YJNA-RELATED"/>
    <property type="match status" value="1"/>
</dbReference>
<name>A0AAE3YH47_9MICC</name>
<evidence type="ECO:0000313" key="7">
    <source>
        <dbReference type="EMBL" id="MDR6892182.1"/>
    </source>
</evidence>
<evidence type="ECO:0000256" key="5">
    <source>
        <dbReference type="ARBA" id="ARBA00023136"/>
    </source>
</evidence>
<protein>
    <recommendedName>
        <fullName evidence="6">Probable membrane transporter protein</fullName>
    </recommendedName>
</protein>
<dbReference type="Pfam" id="PF01925">
    <property type="entry name" value="TauE"/>
    <property type="match status" value="1"/>
</dbReference>
<feature type="transmembrane region" description="Helical" evidence="6">
    <location>
        <begin position="173"/>
        <end position="192"/>
    </location>
</feature>
<dbReference type="InterPro" id="IPR051598">
    <property type="entry name" value="TSUP/Inactive_protease-like"/>
</dbReference>
<feature type="transmembrane region" description="Helical" evidence="6">
    <location>
        <begin position="204"/>
        <end position="223"/>
    </location>
</feature>
<dbReference type="GO" id="GO:0005886">
    <property type="term" value="C:plasma membrane"/>
    <property type="evidence" value="ECO:0007669"/>
    <property type="project" value="UniProtKB-SubCell"/>
</dbReference>
<dbReference type="EMBL" id="JAVDUI010000001">
    <property type="protein sequence ID" value="MDR6892182.1"/>
    <property type="molecule type" value="Genomic_DNA"/>
</dbReference>
<keyword evidence="6" id="KW-1003">Cell membrane</keyword>
<keyword evidence="3 6" id="KW-0812">Transmembrane</keyword>
<organism evidence="7 8">
    <name type="scientific">Falsarthrobacter nasiphocae</name>
    <dbReference type="NCBI Taxonomy" id="189863"/>
    <lineage>
        <taxon>Bacteria</taxon>
        <taxon>Bacillati</taxon>
        <taxon>Actinomycetota</taxon>
        <taxon>Actinomycetes</taxon>
        <taxon>Micrococcales</taxon>
        <taxon>Micrococcaceae</taxon>
        <taxon>Falsarthrobacter</taxon>
    </lineage>
</organism>
<evidence type="ECO:0000256" key="1">
    <source>
        <dbReference type="ARBA" id="ARBA00004141"/>
    </source>
</evidence>
<feature type="transmembrane region" description="Helical" evidence="6">
    <location>
        <begin position="42"/>
        <end position="59"/>
    </location>
</feature>
<dbReference type="AlphaFoldDB" id="A0AAE3YH47"/>
<feature type="transmembrane region" description="Helical" evidence="6">
    <location>
        <begin position="229"/>
        <end position="247"/>
    </location>
</feature>
<evidence type="ECO:0000256" key="4">
    <source>
        <dbReference type="ARBA" id="ARBA00022989"/>
    </source>
</evidence>
<keyword evidence="4 6" id="KW-1133">Transmembrane helix</keyword>
<accession>A0AAE3YH47</accession>
<dbReference type="RefSeq" id="WP_309850821.1">
    <property type="nucleotide sequence ID" value="NZ_BAAAIU010000005.1"/>
</dbReference>
<dbReference type="Proteomes" id="UP001247307">
    <property type="component" value="Unassembled WGS sequence"/>
</dbReference>
<feature type="transmembrane region" description="Helical" evidence="6">
    <location>
        <begin position="134"/>
        <end position="167"/>
    </location>
</feature>
<sequence length="255" mass="25516">MILLVLGGIAVGLLMGALGGGGAILAIPLLVFGLGLSPQEATVISLIVVGVGAVTGAASHAKAGNVRLRQGLLFGLLGAGGAFIGTRLAQGINGDFLLVMFAVLLVVVAATMIRKALGTGRAETRETPMDARGVTLLVCAASGVGFLTGFFGVGGGFAIVPALVLVLGFDMTAAVGTSLLVIAVNSAISFAMHADQAASLRWDLAIPFAATVMAATLIGGWLGKRVPKKGLQLGFASFLLVAAAYTASQSLPNLF</sequence>
<keyword evidence="5 6" id="KW-0472">Membrane</keyword>
<evidence type="ECO:0000256" key="3">
    <source>
        <dbReference type="ARBA" id="ARBA00022692"/>
    </source>
</evidence>
<proteinExistence type="inferred from homology"/>
<dbReference type="PANTHER" id="PTHR43701">
    <property type="entry name" value="MEMBRANE TRANSPORTER PROTEIN MJ0441-RELATED"/>
    <property type="match status" value="1"/>
</dbReference>
<evidence type="ECO:0000256" key="6">
    <source>
        <dbReference type="RuleBase" id="RU363041"/>
    </source>
</evidence>
<dbReference type="InterPro" id="IPR002781">
    <property type="entry name" value="TM_pro_TauE-like"/>
</dbReference>
<feature type="transmembrane region" description="Helical" evidence="6">
    <location>
        <begin position="96"/>
        <end position="113"/>
    </location>
</feature>
<evidence type="ECO:0000256" key="2">
    <source>
        <dbReference type="ARBA" id="ARBA00009142"/>
    </source>
</evidence>
<comment type="similarity">
    <text evidence="2 6">Belongs to the 4-toluene sulfonate uptake permease (TSUP) (TC 2.A.102) family.</text>
</comment>
<gene>
    <name evidence="7" type="ORF">J2S35_001122</name>
</gene>
<reference evidence="7" key="1">
    <citation type="submission" date="2023-07" db="EMBL/GenBank/DDBJ databases">
        <title>Sequencing the genomes of 1000 actinobacteria strains.</title>
        <authorList>
            <person name="Klenk H.-P."/>
        </authorList>
    </citation>
    <scope>NUCLEOTIDE SEQUENCE</scope>
    <source>
        <strain evidence="7">DSM 13988</strain>
    </source>
</reference>
<comment type="caution">
    <text evidence="7">The sequence shown here is derived from an EMBL/GenBank/DDBJ whole genome shotgun (WGS) entry which is preliminary data.</text>
</comment>
<evidence type="ECO:0000313" key="8">
    <source>
        <dbReference type="Proteomes" id="UP001247307"/>
    </source>
</evidence>
<keyword evidence="8" id="KW-1185">Reference proteome</keyword>
<comment type="subcellular location">
    <subcellularLocation>
        <location evidence="6">Cell membrane</location>
        <topology evidence="6">Multi-pass membrane protein</topology>
    </subcellularLocation>
    <subcellularLocation>
        <location evidence="1">Membrane</location>
        <topology evidence="1">Multi-pass membrane protein</topology>
    </subcellularLocation>
</comment>